<comment type="caution">
    <text evidence="1">The sequence shown here is derived from an EMBL/GenBank/DDBJ whole genome shotgun (WGS) entry which is preliminary data.</text>
</comment>
<gene>
    <name evidence="1" type="ORF">WA026_020956</name>
</gene>
<reference evidence="1 2" key="1">
    <citation type="submission" date="2023-03" db="EMBL/GenBank/DDBJ databases">
        <title>Genome insight into feeding habits of ladybird beetles.</title>
        <authorList>
            <person name="Li H.-S."/>
            <person name="Huang Y.-H."/>
            <person name="Pang H."/>
        </authorList>
    </citation>
    <scope>NUCLEOTIDE SEQUENCE [LARGE SCALE GENOMIC DNA]</scope>
    <source>
        <strain evidence="1">SYSU_2023b</strain>
        <tissue evidence="1">Whole body</tissue>
    </source>
</reference>
<evidence type="ECO:0000313" key="2">
    <source>
        <dbReference type="Proteomes" id="UP001431783"/>
    </source>
</evidence>
<accession>A0AAW1VF25</accession>
<sequence>MFGCLTRIELASADNPQDEIAYLTTEEDFESILKKWQGQCKDNERTEMENEKRNIVSEKDNLELERISVYIEERIV</sequence>
<dbReference type="EMBL" id="JARQZJ010000136">
    <property type="protein sequence ID" value="KAK9892575.1"/>
    <property type="molecule type" value="Genomic_DNA"/>
</dbReference>
<name>A0AAW1VF25_9CUCU</name>
<evidence type="ECO:0000313" key="1">
    <source>
        <dbReference type="EMBL" id="KAK9892575.1"/>
    </source>
</evidence>
<organism evidence="1 2">
    <name type="scientific">Henosepilachna vigintioctopunctata</name>
    <dbReference type="NCBI Taxonomy" id="420089"/>
    <lineage>
        <taxon>Eukaryota</taxon>
        <taxon>Metazoa</taxon>
        <taxon>Ecdysozoa</taxon>
        <taxon>Arthropoda</taxon>
        <taxon>Hexapoda</taxon>
        <taxon>Insecta</taxon>
        <taxon>Pterygota</taxon>
        <taxon>Neoptera</taxon>
        <taxon>Endopterygota</taxon>
        <taxon>Coleoptera</taxon>
        <taxon>Polyphaga</taxon>
        <taxon>Cucujiformia</taxon>
        <taxon>Coccinelloidea</taxon>
        <taxon>Coccinellidae</taxon>
        <taxon>Epilachninae</taxon>
        <taxon>Epilachnini</taxon>
        <taxon>Henosepilachna</taxon>
    </lineage>
</organism>
<dbReference type="AlphaFoldDB" id="A0AAW1VF25"/>
<keyword evidence="2" id="KW-1185">Reference proteome</keyword>
<proteinExistence type="predicted"/>
<protein>
    <submittedName>
        <fullName evidence="1">Uncharacterized protein</fullName>
    </submittedName>
</protein>
<dbReference type="Proteomes" id="UP001431783">
    <property type="component" value="Unassembled WGS sequence"/>
</dbReference>